<evidence type="ECO:0000313" key="6">
    <source>
        <dbReference type="EMBL" id="KAA0022015.1"/>
    </source>
</evidence>
<dbReference type="GO" id="GO:0000976">
    <property type="term" value="F:transcription cis-regulatory region binding"/>
    <property type="evidence" value="ECO:0007669"/>
    <property type="project" value="TreeGrafter"/>
</dbReference>
<dbReference type="PANTHER" id="PTHR30055">
    <property type="entry name" value="HTH-TYPE TRANSCRIPTIONAL REGULATOR RUTR"/>
    <property type="match status" value="1"/>
</dbReference>
<keyword evidence="2 4" id="KW-0238">DNA-binding</keyword>
<gene>
    <name evidence="6" type="ORF">FOY51_16680</name>
</gene>
<feature type="domain" description="HTH tetR-type" evidence="5">
    <location>
        <begin position="17"/>
        <end position="77"/>
    </location>
</feature>
<dbReference type="PANTHER" id="PTHR30055:SF234">
    <property type="entry name" value="HTH-TYPE TRANSCRIPTIONAL REGULATOR BETI"/>
    <property type="match status" value="1"/>
</dbReference>
<keyword evidence="1" id="KW-0805">Transcription regulation</keyword>
<keyword evidence="3" id="KW-0804">Transcription</keyword>
<organism evidence="6 7">
    <name type="scientific">Antrihabitans cavernicola</name>
    <dbReference type="NCBI Taxonomy" id="2495913"/>
    <lineage>
        <taxon>Bacteria</taxon>
        <taxon>Bacillati</taxon>
        <taxon>Actinomycetota</taxon>
        <taxon>Actinomycetes</taxon>
        <taxon>Mycobacteriales</taxon>
        <taxon>Nocardiaceae</taxon>
        <taxon>Antrihabitans</taxon>
    </lineage>
</organism>
<dbReference type="AlphaFoldDB" id="A0A5A7SC08"/>
<evidence type="ECO:0000256" key="4">
    <source>
        <dbReference type="PROSITE-ProRule" id="PRU00335"/>
    </source>
</evidence>
<dbReference type="PROSITE" id="PS50977">
    <property type="entry name" value="HTH_TETR_2"/>
    <property type="match status" value="1"/>
</dbReference>
<dbReference type="OrthoDB" id="5177743at2"/>
<evidence type="ECO:0000259" key="5">
    <source>
        <dbReference type="PROSITE" id="PS50977"/>
    </source>
</evidence>
<dbReference type="SUPFAM" id="SSF46689">
    <property type="entry name" value="Homeodomain-like"/>
    <property type="match status" value="1"/>
</dbReference>
<feature type="DNA-binding region" description="H-T-H motif" evidence="4">
    <location>
        <begin position="40"/>
        <end position="59"/>
    </location>
</feature>
<protein>
    <submittedName>
        <fullName evidence="6">TetR/AcrR family transcriptional regulator</fullName>
    </submittedName>
</protein>
<evidence type="ECO:0000256" key="3">
    <source>
        <dbReference type="ARBA" id="ARBA00023163"/>
    </source>
</evidence>
<dbReference type="Proteomes" id="UP000322244">
    <property type="component" value="Unassembled WGS sequence"/>
</dbReference>
<proteinExistence type="predicted"/>
<dbReference type="InterPro" id="IPR001647">
    <property type="entry name" value="HTH_TetR"/>
</dbReference>
<sequence length="194" mass="21787">MKTTRQYTMRARADATNQTRERILQATYAASETKPIAAIVLLDVAELAGVSVQTILRQFGSRDGLLDATVEYAVAQVDDERATTPGDPEAALKVLLDHYEKRGDAVIRLLCQESWDERVRAITDAGRDLHRRWVSGVFESLIENQGRSDTSEVIDLLVVATDVYTWKLLRRDRGLSRAATQRRMQQLVTSLLKG</sequence>
<reference evidence="6 7" key="1">
    <citation type="submission" date="2019-07" db="EMBL/GenBank/DDBJ databases">
        <title>Rhodococcus cavernicolus sp. nov., isolated from a cave.</title>
        <authorList>
            <person name="Lee S.D."/>
        </authorList>
    </citation>
    <scope>NUCLEOTIDE SEQUENCE [LARGE SCALE GENOMIC DNA]</scope>
    <source>
        <strain evidence="6 7">C1-24</strain>
    </source>
</reference>
<accession>A0A5A7SC08</accession>
<dbReference type="EMBL" id="VLNY01000007">
    <property type="protein sequence ID" value="KAA0022015.1"/>
    <property type="molecule type" value="Genomic_DNA"/>
</dbReference>
<dbReference type="InterPro" id="IPR050109">
    <property type="entry name" value="HTH-type_TetR-like_transc_reg"/>
</dbReference>
<evidence type="ECO:0000256" key="2">
    <source>
        <dbReference type="ARBA" id="ARBA00023125"/>
    </source>
</evidence>
<comment type="caution">
    <text evidence="6">The sequence shown here is derived from an EMBL/GenBank/DDBJ whole genome shotgun (WGS) entry which is preliminary data.</text>
</comment>
<keyword evidence="7" id="KW-1185">Reference proteome</keyword>
<dbReference type="InterPro" id="IPR009057">
    <property type="entry name" value="Homeodomain-like_sf"/>
</dbReference>
<dbReference type="RefSeq" id="WP_149431379.1">
    <property type="nucleotide sequence ID" value="NZ_VLNY01000007.1"/>
</dbReference>
<name>A0A5A7SC08_9NOCA</name>
<evidence type="ECO:0000313" key="7">
    <source>
        <dbReference type="Proteomes" id="UP000322244"/>
    </source>
</evidence>
<dbReference type="GO" id="GO:0003700">
    <property type="term" value="F:DNA-binding transcription factor activity"/>
    <property type="evidence" value="ECO:0007669"/>
    <property type="project" value="TreeGrafter"/>
</dbReference>
<dbReference type="Pfam" id="PF00440">
    <property type="entry name" value="TetR_N"/>
    <property type="match status" value="1"/>
</dbReference>
<evidence type="ECO:0000256" key="1">
    <source>
        <dbReference type="ARBA" id="ARBA00023015"/>
    </source>
</evidence>
<dbReference type="Gene3D" id="1.10.357.10">
    <property type="entry name" value="Tetracycline Repressor, domain 2"/>
    <property type="match status" value="1"/>
</dbReference>